<keyword evidence="4" id="KW-0378">Hydrolase</keyword>
<comment type="caution">
    <text evidence="9">The sequence shown here is derived from an EMBL/GenBank/DDBJ whole genome shotgun (WGS) entry which is preliminary data.</text>
</comment>
<evidence type="ECO:0000256" key="4">
    <source>
        <dbReference type="ARBA" id="ARBA00022801"/>
    </source>
</evidence>
<dbReference type="AlphaFoldDB" id="A0A1F6EMK7"/>
<evidence type="ECO:0000256" key="2">
    <source>
        <dbReference type="ARBA" id="ARBA00022723"/>
    </source>
</evidence>
<evidence type="ECO:0000259" key="8">
    <source>
        <dbReference type="Pfam" id="PF20803"/>
    </source>
</evidence>
<reference evidence="9 10" key="1">
    <citation type="journal article" date="2016" name="Nat. Commun.">
        <title>Thousands of microbial genomes shed light on interconnected biogeochemical processes in an aquifer system.</title>
        <authorList>
            <person name="Anantharaman K."/>
            <person name="Brown C.T."/>
            <person name="Hug L.A."/>
            <person name="Sharon I."/>
            <person name="Castelle C.J."/>
            <person name="Probst A.J."/>
            <person name="Thomas B.C."/>
            <person name="Singh A."/>
            <person name="Wilkins M.J."/>
            <person name="Karaoz U."/>
            <person name="Brodie E.L."/>
            <person name="Williams K.H."/>
            <person name="Hubbard S.S."/>
            <person name="Banfield J.F."/>
        </authorList>
    </citation>
    <scope>NUCLEOTIDE SEQUENCE [LARGE SCALE GENOMIC DNA]</scope>
</reference>
<dbReference type="STRING" id="1798507.A3A34_03645"/>
<keyword evidence="7" id="KW-1133">Transmembrane helix</keyword>
<dbReference type="InterPro" id="IPR021127">
    <property type="entry name" value="CRISPR_associated_Cas2"/>
</dbReference>
<keyword evidence="7" id="KW-0472">Membrane</keyword>
<evidence type="ECO:0000313" key="10">
    <source>
        <dbReference type="Proteomes" id="UP000178587"/>
    </source>
</evidence>
<dbReference type="SUPFAM" id="SSF143430">
    <property type="entry name" value="TTP0101/SSO1404-like"/>
    <property type="match status" value="1"/>
</dbReference>
<organism evidence="9 10">
    <name type="scientific">Candidatus Kaiserbacteria bacterium RIFCSPLOWO2_01_FULL_50_24</name>
    <dbReference type="NCBI Taxonomy" id="1798507"/>
    <lineage>
        <taxon>Bacteria</taxon>
        <taxon>Candidatus Kaiseribacteriota</taxon>
    </lineage>
</organism>
<proteinExistence type="predicted"/>
<keyword evidence="2" id="KW-0479">Metal-binding</keyword>
<evidence type="ECO:0000256" key="3">
    <source>
        <dbReference type="ARBA" id="ARBA00022759"/>
    </source>
</evidence>
<keyword evidence="5" id="KW-0460">Magnesium</keyword>
<name>A0A1F6EMK7_9BACT</name>
<dbReference type="Pfam" id="PF20803">
    <property type="entry name" value="PaaX_M"/>
    <property type="match status" value="1"/>
</dbReference>
<dbReference type="GO" id="GO:0043571">
    <property type="term" value="P:maintenance of CRISPR repeat elements"/>
    <property type="evidence" value="ECO:0007669"/>
    <property type="project" value="InterPro"/>
</dbReference>
<keyword evidence="1" id="KW-0540">Nuclease</keyword>
<dbReference type="InterPro" id="IPR048846">
    <property type="entry name" value="PaaX-like_central"/>
</dbReference>
<evidence type="ECO:0000256" key="7">
    <source>
        <dbReference type="SAM" id="Phobius"/>
    </source>
</evidence>
<accession>A0A1F6EMK7</accession>
<dbReference type="EMBL" id="MFLU01000011">
    <property type="protein sequence ID" value="OGG74886.1"/>
    <property type="molecule type" value="Genomic_DNA"/>
</dbReference>
<dbReference type="Proteomes" id="UP000178587">
    <property type="component" value="Unassembled WGS sequence"/>
</dbReference>
<feature type="transmembrane region" description="Helical" evidence="7">
    <location>
        <begin position="20"/>
        <end position="41"/>
    </location>
</feature>
<protein>
    <submittedName>
        <fullName evidence="9">CRISPR-associated endonuclease Cas2</fullName>
    </submittedName>
</protein>
<gene>
    <name evidence="9" type="ORF">A3A34_03645</name>
</gene>
<evidence type="ECO:0000313" key="9">
    <source>
        <dbReference type="EMBL" id="OGG74886.1"/>
    </source>
</evidence>
<sequence>MLFDDTPRGLLEMLILAGGFAAALSISPVLFVVLAGIGYAVKAEDKMCRRNIRSSFSYLKRKGYVEVRSSKSGKRVTVTVRGFKCASMYRIRKALAAPMYYSLKWDKKWRLILFDIPTEDRAKRNAFRFFIKHIGAIMLQKSVWVYPFDCSERIILLRQFFQLTEKELRLVVVDSLDNDQWLRKHFKC</sequence>
<dbReference type="GO" id="GO:0004521">
    <property type="term" value="F:RNA endonuclease activity"/>
    <property type="evidence" value="ECO:0007669"/>
    <property type="project" value="InterPro"/>
</dbReference>
<keyword evidence="3 9" id="KW-0255">Endonuclease</keyword>
<evidence type="ECO:0000256" key="6">
    <source>
        <dbReference type="ARBA" id="ARBA00023118"/>
    </source>
</evidence>
<keyword evidence="6" id="KW-0051">Antiviral defense</keyword>
<evidence type="ECO:0000256" key="5">
    <source>
        <dbReference type="ARBA" id="ARBA00022842"/>
    </source>
</evidence>
<dbReference type="Gene3D" id="3.30.70.2650">
    <property type="match status" value="1"/>
</dbReference>
<evidence type="ECO:0000256" key="1">
    <source>
        <dbReference type="ARBA" id="ARBA00022722"/>
    </source>
</evidence>
<dbReference type="NCBIfam" id="TIGR01573">
    <property type="entry name" value="cas2"/>
    <property type="match status" value="1"/>
</dbReference>
<feature type="domain" description="Transcriptional repressor PaaX-like central Cas2-like" evidence="8">
    <location>
        <begin position="104"/>
        <end position="164"/>
    </location>
</feature>
<keyword evidence="7" id="KW-0812">Transmembrane</keyword>